<keyword evidence="6" id="KW-1185">Reference proteome</keyword>
<protein>
    <submittedName>
        <fullName evidence="5">Tetratricopeptide repeat-containing protein</fullName>
    </submittedName>
</protein>
<keyword evidence="2 3" id="KW-0802">TPR repeat</keyword>
<gene>
    <name evidence="5" type="ORF">SAMN05660706_103112</name>
</gene>
<dbReference type="AlphaFoldDB" id="A0A1I6CZM1"/>
<keyword evidence="1" id="KW-0677">Repeat</keyword>
<dbReference type="InterPro" id="IPR011990">
    <property type="entry name" value="TPR-like_helical_dom_sf"/>
</dbReference>
<evidence type="ECO:0000313" key="6">
    <source>
        <dbReference type="Proteomes" id="UP000199584"/>
    </source>
</evidence>
<accession>A0A1I6CZM1</accession>
<dbReference type="GO" id="GO:0009279">
    <property type="term" value="C:cell outer membrane"/>
    <property type="evidence" value="ECO:0007669"/>
    <property type="project" value="TreeGrafter"/>
</dbReference>
<dbReference type="GO" id="GO:0046813">
    <property type="term" value="P:receptor-mediated virion attachment to host cell"/>
    <property type="evidence" value="ECO:0007669"/>
    <property type="project" value="TreeGrafter"/>
</dbReference>
<feature type="transmembrane region" description="Helical" evidence="4">
    <location>
        <begin position="29"/>
        <end position="51"/>
    </location>
</feature>
<dbReference type="OrthoDB" id="1806831at2"/>
<keyword evidence="4" id="KW-1133">Transmembrane helix</keyword>
<dbReference type="Pfam" id="PF14559">
    <property type="entry name" value="TPR_19"/>
    <property type="match status" value="1"/>
</dbReference>
<dbReference type="Gene3D" id="1.25.40.10">
    <property type="entry name" value="Tetratricopeptide repeat domain"/>
    <property type="match status" value="1"/>
</dbReference>
<dbReference type="PANTHER" id="PTHR44858">
    <property type="entry name" value="TETRATRICOPEPTIDE REPEAT PROTEIN 6"/>
    <property type="match status" value="1"/>
</dbReference>
<dbReference type="InterPro" id="IPR050498">
    <property type="entry name" value="Ycf3"/>
</dbReference>
<keyword evidence="4" id="KW-0812">Transmembrane</keyword>
<sequence length="214" mass="24211">MAQKHTKRPSTRFTSSFVNTARRKKQQKIVFGILTVVLGIGLVGSSMFWAFGGKGDLPTGPRAADVQPEATLEEKIADLEAQLKEDPQNYRLVLELAGLYRDGGKFQMAVDTYLKAMKINSEDANLRKDLASTYFLMGEYDQAVNQMEEVLKQKPDDAEAHYLLGQFCAYRSDDGRDVERGIRELEEFVRLQKTGLHVDKAKQYIEELKANRAN</sequence>
<keyword evidence="4" id="KW-0472">Membrane</keyword>
<evidence type="ECO:0000256" key="1">
    <source>
        <dbReference type="ARBA" id="ARBA00022737"/>
    </source>
</evidence>
<proteinExistence type="predicted"/>
<feature type="repeat" description="TPR" evidence="3">
    <location>
        <begin position="124"/>
        <end position="157"/>
    </location>
</feature>
<name>A0A1I6CZM1_9FIRM</name>
<feature type="repeat" description="TPR" evidence="3">
    <location>
        <begin position="90"/>
        <end position="123"/>
    </location>
</feature>
<dbReference type="STRING" id="39060.SAMN05660706_103112"/>
<dbReference type="EMBL" id="FOYM01000003">
    <property type="protein sequence ID" value="SFQ98497.1"/>
    <property type="molecule type" value="Genomic_DNA"/>
</dbReference>
<evidence type="ECO:0000256" key="3">
    <source>
        <dbReference type="PROSITE-ProRule" id="PRU00339"/>
    </source>
</evidence>
<reference evidence="6" key="1">
    <citation type="submission" date="2016-10" db="EMBL/GenBank/DDBJ databases">
        <authorList>
            <person name="Varghese N."/>
            <person name="Submissions S."/>
        </authorList>
    </citation>
    <scope>NUCLEOTIDE SEQUENCE [LARGE SCALE GENOMIC DNA]</scope>
    <source>
        <strain evidence="6">DSM 3669</strain>
    </source>
</reference>
<dbReference type="PANTHER" id="PTHR44858:SF1">
    <property type="entry name" value="UDP-N-ACETYLGLUCOSAMINE--PEPTIDE N-ACETYLGLUCOSAMINYLTRANSFERASE SPINDLY-RELATED"/>
    <property type="match status" value="1"/>
</dbReference>
<dbReference type="SUPFAM" id="SSF48452">
    <property type="entry name" value="TPR-like"/>
    <property type="match status" value="1"/>
</dbReference>
<evidence type="ECO:0000313" key="5">
    <source>
        <dbReference type="EMBL" id="SFQ98497.1"/>
    </source>
</evidence>
<organism evidence="5 6">
    <name type="scientific">Desulfoscipio geothermicus DSM 3669</name>
    <dbReference type="NCBI Taxonomy" id="1121426"/>
    <lineage>
        <taxon>Bacteria</taxon>
        <taxon>Bacillati</taxon>
        <taxon>Bacillota</taxon>
        <taxon>Clostridia</taxon>
        <taxon>Eubacteriales</taxon>
        <taxon>Desulfallaceae</taxon>
        <taxon>Desulfoscipio</taxon>
    </lineage>
</organism>
<evidence type="ECO:0000256" key="4">
    <source>
        <dbReference type="SAM" id="Phobius"/>
    </source>
</evidence>
<dbReference type="PROSITE" id="PS50005">
    <property type="entry name" value="TPR"/>
    <property type="match status" value="2"/>
</dbReference>
<dbReference type="Proteomes" id="UP000199584">
    <property type="component" value="Unassembled WGS sequence"/>
</dbReference>
<evidence type="ECO:0000256" key="2">
    <source>
        <dbReference type="ARBA" id="ARBA00022803"/>
    </source>
</evidence>
<dbReference type="InterPro" id="IPR019734">
    <property type="entry name" value="TPR_rpt"/>
</dbReference>
<dbReference type="SMART" id="SM00028">
    <property type="entry name" value="TPR"/>
    <property type="match status" value="2"/>
</dbReference>
<dbReference type="RefSeq" id="WP_092481962.1">
    <property type="nucleotide sequence ID" value="NZ_FOYM01000003.1"/>
</dbReference>